<evidence type="ECO:0000256" key="1">
    <source>
        <dbReference type="SAM" id="MobiDB-lite"/>
    </source>
</evidence>
<dbReference type="AlphaFoldDB" id="A0A1U9VLA8"/>
<proteinExistence type="predicted"/>
<organism evidence="2 3">
    <name type="scientific">blood disease bacterium A2-HR MARDI</name>
    <dbReference type="NCBI Taxonomy" id="1944648"/>
    <lineage>
        <taxon>Bacteria</taxon>
        <taxon>Pseudomonadati</taxon>
        <taxon>Pseudomonadota</taxon>
        <taxon>Betaproteobacteria</taxon>
        <taxon>Burkholderiales</taxon>
        <taxon>Burkholderiaceae</taxon>
        <taxon>Ralstonia</taxon>
        <taxon>Ralstonia solanacearum species complex</taxon>
    </lineage>
</organism>
<evidence type="ECO:0000313" key="2">
    <source>
        <dbReference type="EMBL" id="AQW31484.1"/>
    </source>
</evidence>
<gene>
    <name evidence="2" type="ORF">B0B51_06895</name>
</gene>
<reference evidence="2 3" key="1">
    <citation type="submission" date="2017-02" db="EMBL/GenBank/DDBJ databases">
        <title>Blood Disease Bacterium A2-HR MARDI.</title>
        <authorList>
            <person name="Badrun R."/>
            <person name="Abu Bakar N."/>
            <person name="Laboh R."/>
        </authorList>
    </citation>
    <scope>NUCLEOTIDE SEQUENCE [LARGE SCALE GENOMIC DNA]</scope>
    <source>
        <strain evidence="2 3">A2-HR MARDI</strain>
    </source>
</reference>
<name>A0A1U9VLA8_9RALS</name>
<accession>A0A1U9VLA8</accession>
<protein>
    <submittedName>
        <fullName evidence="2">Uncharacterized protein</fullName>
    </submittedName>
</protein>
<feature type="region of interest" description="Disordered" evidence="1">
    <location>
        <begin position="46"/>
        <end position="69"/>
    </location>
</feature>
<sequence length="69" mass="7505">MPSSVEDGEPAGFDGDTSDWAIRLAENPLDNAMNIAVLKNLALNTEASPELGHPNIKERSPSHKPVEFY</sequence>
<evidence type="ECO:0000313" key="3">
    <source>
        <dbReference type="Proteomes" id="UP000189628"/>
    </source>
</evidence>
<feature type="compositionally biased region" description="Basic and acidic residues" evidence="1">
    <location>
        <begin position="55"/>
        <end position="69"/>
    </location>
</feature>
<dbReference type="Proteomes" id="UP000189628">
    <property type="component" value="Chromosome"/>
</dbReference>
<dbReference type="EMBL" id="CP019911">
    <property type="protein sequence ID" value="AQW31484.1"/>
    <property type="molecule type" value="Genomic_DNA"/>
</dbReference>